<organism evidence="2 3">
    <name type="scientific">Paenibacillus solani</name>
    <dbReference type="NCBI Taxonomy" id="1705565"/>
    <lineage>
        <taxon>Bacteria</taxon>
        <taxon>Bacillati</taxon>
        <taxon>Bacillota</taxon>
        <taxon>Bacilli</taxon>
        <taxon>Bacillales</taxon>
        <taxon>Paenibacillaceae</taxon>
        <taxon>Paenibacillus</taxon>
    </lineage>
</organism>
<dbReference type="Gene3D" id="3.30.70.1450">
    <property type="entry name" value="Regulator of K+ conductance, C-terminal domain"/>
    <property type="match status" value="1"/>
</dbReference>
<comment type="caution">
    <text evidence="2">The sequence shown here is derived from an EMBL/GenBank/DDBJ whole genome shotgun (WGS) entry which is preliminary data.</text>
</comment>
<dbReference type="RefSeq" id="WP_054401045.1">
    <property type="nucleotide sequence ID" value="NZ_JBCMXJ010000017.1"/>
</dbReference>
<dbReference type="SUPFAM" id="SSF116726">
    <property type="entry name" value="TrkA C-terminal domain-like"/>
    <property type="match status" value="1"/>
</dbReference>
<dbReference type="Proteomes" id="UP000036932">
    <property type="component" value="Unassembled WGS sequence"/>
</dbReference>
<keyword evidence="3" id="KW-1185">Reference proteome</keyword>
<dbReference type="PANTHER" id="PTHR30445:SF8">
    <property type="entry name" value="K(+)_H(+) ANTIPORTER SUBUNIT KHTT"/>
    <property type="match status" value="1"/>
</dbReference>
<dbReference type="InterPro" id="IPR026278">
    <property type="entry name" value="KhtT"/>
</dbReference>
<evidence type="ECO:0000313" key="3">
    <source>
        <dbReference type="Proteomes" id="UP000036932"/>
    </source>
</evidence>
<accession>A0A0M1P0T7</accession>
<reference evidence="3" key="1">
    <citation type="submission" date="2015-08" db="EMBL/GenBank/DDBJ databases">
        <title>Genome sequencing project for genomic taxonomy and phylogenomics of Bacillus-like bacteria.</title>
        <authorList>
            <person name="Liu B."/>
            <person name="Wang J."/>
            <person name="Zhu Y."/>
            <person name="Liu G."/>
            <person name="Chen Q."/>
            <person name="Chen Z."/>
            <person name="Lan J."/>
            <person name="Che J."/>
            <person name="Ge C."/>
            <person name="Shi H."/>
            <person name="Pan Z."/>
            <person name="Liu X."/>
        </authorList>
    </citation>
    <scope>NUCLEOTIDE SEQUENCE [LARGE SCALE GENOMIC DNA]</scope>
    <source>
        <strain evidence="3">FJAT-22460</strain>
    </source>
</reference>
<dbReference type="InterPro" id="IPR058776">
    <property type="entry name" value="KhtT-like_N"/>
</dbReference>
<protein>
    <submittedName>
        <fullName evidence="2">Potassium:proton antiporter</fullName>
    </submittedName>
</protein>
<dbReference type="InterPro" id="IPR006037">
    <property type="entry name" value="RCK_C"/>
</dbReference>
<dbReference type="AlphaFoldDB" id="A0A0M1P0T7"/>
<feature type="domain" description="RCK C-terminal" evidence="1">
    <location>
        <begin position="77"/>
        <end position="161"/>
    </location>
</feature>
<dbReference type="PATRIC" id="fig|1705565.3.peg.2209"/>
<dbReference type="EMBL" id="LIUT01000001">
    <property type="protein sequence ID" value="KOR87992.1"/>
    <property type="molecule type" value="Genomic_DNA"/>
</dbReference>
<dbReference type="InterPro" id="IPR036721">
    <property type="entry name" value="RCK_C_sf"/>
</dbReference>
<dbReference type="PROSITE" id="PS51202">
    <property type="entry name" value="RCK_C"/>
    <property type="match status" value="1"/>
</dbReference>
<dbReference type="GO" id="GO:0008324">
    <property type="term" value="F:monoatomic cation transmembrane transporter activity"/>
    <property type="evidence" value="ECO:0007669"/>
    <property type="project" value="InterPro"/>
</dbReference>
<dbReference type="InterPro" id="IPR050144">
    <property type="entry name" value="AAE_transporter"/>
</dbReference>
<dbReference type="Pfam" id="PF25991">
    <property type="entry name" value="KhtT_N"/>
    <property type="match status" value="1"/>
</dbReference>
<proteinExistence type="predicted"/>
<gene>
    <name evidence="2" type="ORF">AM231_01780</name>
</gene>
<dbReference type="GO" id="GO:0006813">
    <property type="term" value="P:potassium ion transport"/>
    <property type="evidence" value="ECO:0007669"/>
    <property type="project" value="InterPro"/>
</dbReference>
<dbReference type="PIRSF" id="PIRSF005028">
    <property type="entry name" value="KhtT"/>
    <property type="match status" value="1"/>
</dbReference>
<name>A0A0M1P0T7_9BACL</name>
<sequence>MSIIRESDLPGIGKKFLIQARSGDKLVIVIHDDGRRELYHFEDDDPEETISQITLEDDEARQIAGIIGGMTYKPKALETIEVALDDLIIEWARIEPHYQCVGKSIAGLGVRQRTGVNVLAIVNRNEQKINPGPDDVLTAGSTLVLAGERKQIKQLKELLING</sequence>
<evidence type="ECO:0000259" key="1">
    <source>
        <dbReference type="PROSITE" id="PS51202"/>
    </source>
</evidence>
<dbReference type="Pfam" id="PF02080">
    <property type="entry name" value="TrkA_C"/>
    <property type="match status" value="1"/>
</dbReference>
<dbReference type="OrthoDB" id="67547at2"/>
<dbReference type="PANTHER" id="PTHR30445">
    <property type="entry name" value="K(+)_H(+) ANTIPORTER SUBUNIT KHTT"/>
    <property type="match status" value="1"/>
</dbReference>
<evidence type="ECO:0000313" key="2">
    <source>
        <dbReference type="EMBL" id="KOR87992.1"/>
    </source>
</evidence>